<dbReference type="PANTHER" id="PTHR33988">
    <property type="entry name" value="ENDORIBONUCLEASE MAZF-RELATED"/>
    <property type="match status" value="1"/>
</dbReference>
<dbReference type="InterPro" id="IPR003477">
    <property type="entry name" value="PemK-like"/>
</dbReference>
<dbReference type="AlphaFoldDB" id="A0A5C1Y7H5"/>
<keyword evidence="4" id="KW-1185">Reference proteome</keyword>
<evidence type="ECO:0000313" key="4">
    <source>
        <dbReference type="Proteomes" id="UP000322159"/>
    </source>
</evidence>
<dbReference type="KEGG" id="lyk:FLP23_06990"/>
<dbReference type="InterPro" id="IPR011067">
    <property type="entry name" value="Plasmid_toxin/cell-grow_inhib"/>
</dbReference>
<dbReference type="GO" id="GO:0006402">
    <property type="term" value="P:mRNA catabolic process"/>
    <property type="evidence" value="ECO:0007669"/>
    <property type="project" value="TreeGrafter"/>
</dbReference>
<dbReference type="GO" id="GO:0003677">
    <property type="term" value="F:DNA binding"/>
    <property type="evidence" value="ECO:0007669"/>
    <property type="project" value="InterPro"/>
</dbReference>
<organism evidence="3 4">
    <name type="scientific">Protaetiibacter larvae</name>
    <dbReference type="NCBI Taxonomy" id="2592654"/>
    <lineage>
        <taxon>Bacteria</taxon>
        <taxon>Bacillati</taxon>
        <taxon>Actinomycetota</taxon>
        <taxon>Actinomycetes</taxon>
        <taxon>Micrococcales</taxon>
        <taxon>Microbacteriaceae</taxon>
        <taxon>Protaetiibacter</taxon>
    </lineage>
</organism>
<dbReference type="SUPFAM" id="SSF50118">
    <property type="entry name" value="Cell growth inhibitor/plasmid maintenance toxic component"/>
    <property type="match status" value="1"/>
</dbReference>
<evidence type="ECO:0000313" key="3">
    <source>
        <dbReference type="EMBL" id="QEO09771.1"/>
    </source>
</evidence>
<name>A0A5C1Y7H5_9MICO</name>
<dbReference type="OrthoDB" id="9808744at2"/>
<keyword evidence="2" id="KW-1277">Toxin-antitoxin system</keyword>
<evidence type="ECO:0000256" key="2">
    <source>
        <dbReference type="ARBA" id="ARBA00022649"/>
    </source>
</evidence>
<accession>A0A5C1Y7H5</accession>
<dbReference type="EMBL" id="CP043504">
    <property type="protein sequence ID" value="QEO09771.1"/>
    <property type="molecule type" value="Genomic_DNA"/>
</dbReference>
<dbReference type="GO" id="GO:0004521">
    <property type="term" value="F:RNA endonuclease activity"/>
    <property type="evidence" value="ECO:0007669"/>
    <property type="project" value="TreeGrafter"/>
</dbReference>
<proteinExistence type="inferred from homology"/>
<dbReference type="RefSeq" id="WP_149325190.1">
    <property type="nucleotide sequence ID" value="NZ_CP043504.1"/>
</dbReference>
<dbReference type="GO" id="GO:0016075">
    <property type="term" value="P:rRNA catabolic process"/>
    <property type="evidence" value="ECO:0007669"/>
    <property type="project" value="TreeGrafter"/>
</dbReference>
<comment type="similarity">
    <text evidence="1">Belongs to the PemK/MazF family.</text>
</comment>
<dbReference type="Proteomes" id="UP000322159">
    <property type="component" value="Chromosome"/>
</dbReference>
<gene>
    <name evidence="3" type="ORF">FLP23_06990</name>
</gene>
<evidence type="ECO:0000256" key="1">
    <source>
        <dbReference type="ARBA" id="ARBA00007521"/>
    </source>
</evidence>
<dbReference type="Gene3D" id="2.30.30.110">
    <property type="match status" value="1"/>
</dbReference>
<reference evidence="3 4" key="1">
    <citation type="submission" date="2019-09" db="EMBL/GenBank/DDBJ databases">
        <title>Genome sequencing of strain KACC 19322.</title>
        <authorList>
            <person name="Heo J."/>
            <person name="Kim S.-J."/>
            <person name="Kim J.-S."/>
            <person name="Hong S.-B."/>
            <person name="Kwon S.-W."/>
        </authorList>
    </citation>
    <scope>NUCLEOTIDE SEQUENCE [LARGE SCALE GENOMIC DNA]</scope>
    <source>
        <strain evidence="3 4">KACC 19322</strain>
    </source>
</reference>
<sequence length="111" mass="11889">MPELSPGDLVWVAPDAAVGREQAGRRPALVVAGADYLQQVDALAIVVPLTSVDRGWPNHVPVAGGGLPSRSWAMTEQVRTVSRDRIVGHAGRADAETLLAARAWIRDFLEL</sequence>
<protein>
    <submittedName>
        <fullName evidence="3">Type II toxin-antitoxin system PemK/MazF family toxin</fullName>
    </submittedName>
</protein>
<dbReference type="Pfam" id="PF02452">
    <property type="entry name" value="PemK_toxin"/>
    <property type="match status" value="1"/>
</dbReference>